<feature type="domain" description="RIMS-binding protein 1/2/3 Fn3" evidence="3">
    <location>
        <begin position="101"/>
        <end position="204"/>
    </location>
</feature>
<evidence type="ECO:0000256" key="2">
    <source>
        <dbReference type="SAM" id="MobiDB-lite"/>
    </source>
</evidence>
<sequence>SNFSHVVRVNNVEVGTVKPGIYRHPVSGLAQNTDYTVSVRAKHETAVGEEARGGSDDTGCPVASISFVTLPKGRFSLSCSSFSKINFFFLYLFILKKARTGLPDPPVNVQVEPGPQDGTLLVTWLPVTIINSGTSNGAPVTGYAVFLDGQKVCDVGSPTGDHAVIDLSLLMRDVNVSSPNAPKQVTVKTKSKEGLSGDSVPALLTLPLVLAASVTANGRLRIANSGSSKGGLDQSLGDMTERSELSDIAEEPEESLSSSCSSSPSMDPIVSQQRNEIFEANNLPPQSAPGQKSSSSSGASSSPSAAAAFGSPDNGAASAAVSTENVADLRRTTQRRLFIATYDYDPATQSPNVDFSAELPFHQGDLITVC</sequence>
<dbReference type="Gene3D" id="2.30.30.40">
    <property type="entry name" value="SH3 Domains"/>
    <property type="match status" value="1"/>
</dbReference>
<dbReference type="InterPro" id="IPR036116">
    <property type="entry name" value="FN3_sf"/>
</dbReference>
<dbReference type="SUPFAM" id="SSF50044">
    <property type="entry name" value="SH3-domain"/>
    <property type="match status" value="1"/>
</dbReference>
<dbReference type="InterPro" id="IPR040325">
    <property type="entry name" value="RIMBP1/2/3"/>
</dbReference>
<evidence type="ECO:0000259" key="3">
    <source>
        <dbReference type="Pfam" id="PF25523"/>
    </source>
</evidence>
<organism evidence="4">
    <name type="scientific">Notodromas monacha</name>
    <dbReference type="NCBI Taxonomy" id="399045"/>
    <lineage>
        <taxon>Eukaryota</taxon>
        <taxon>Metazoa</taxon>
        <taxon>Ecdysozoa</taxon>
        <taxon>Arthropoda</taxon>
        <taxon>Crustacea</taxon>
        <taxon>Oligostraca</taxon>
        <taxon>Ostracoda</taxon>
        <taxon>Podocopa</taxon>
        <taxon>Podocopida</taxon>
        <taxon>Cypridocopina</taxon>
        <taxon>Cypridoidea</taxon>
        <taxon>Cyprididae</taxon>
        <taxon>Notodromas</taxon>
    </lineage>
</organism>
<evidence type="ECO:0000256" key="1">
    <source>
        <dbReference type="ARBA" id="ARBA00022737"/>
    </source>
</evidence>
<dbReference type="GO" id="GO:0007274">
    <property type="term" value="P:neuromuscular synaptic transmission"/>
    <property type="evidence" value="ECO:0007669"/>
    <property type="project" value="TreeGrafter"/>
</dbReference>
<feature type="compositionally biased region" description="Low complexity" evidence="2">
    <location>
        <begin position="284"/>
        <end position="312"/>
    </location>
</feature>
<proteinExistence type="predicted"/>
<dbReference type="Proteomes" id="UP000678499">
    <property type="component" value="Unassembled WGS sequence"/>
</dbReference>
<dbReference type="SUPFAM" id="SSF49265">
    <property type="entry name" value="Fibronectin type III"/>
    <property type="match status" value="1"/>
</dbReference>
<keyword evidence="1" id="KW-0677">Repeat</keyword>
<evidence type="ECO:0000313" key="5">
    <source>
        <dbReference type="Proteomes" id="UP000678499"/>
    </source>
</evidence>
<feature type="region of interest" description="Disordered" evidence="2">
    <location>
        <begin position="222"/>
        <end position="268"/>
    </location>
</feature>
<feature type="region of interest" description="Disordered" evidence="2">
    <location>
        <begin position="281"/>
        <end position="317"/>
    </location>
</feature>
<feature type="non-terminal residue" evidence="4">
    <location>
        <position position="1"/>
    </location>
</feature>
<dbReference type="PANTHER" id="PTHR14234">
    <property type="entry name" value="RIM BINDING PROTEIN-RELATED"/>
    <property type="match status" value="1"/>
</dbReference>
<dbReference type="AlphaFoldDB" id="A0A7R9GB72"/>
<dbReference type="EMBL" id="OA882576">
    <property type="protein sequence ID" value="CAD7276048.1"/>
    <property type="molecule type" value="Genomic_DNA"/>
</dbReference>
<accession>A0A7R9GB72</accession>
<protein>
    <recommendedName>
        <fullName evidence="3">RIMS-binding protein 1/2/3 Fn3 domain-containing protein</fullName>
    </recommendedName>
</protein>
<dbReference type="EMBL" id="CAJPEX010000539">
    <property type="protein sequence ID" value="CAG0916200.1"/>
    <property type="molecule type" value="Genomic_DNA"/>
</dbReference>
<evidence type="ECO:0000313" key="4">
    <source>
        <dbReference type="EMBL" id="CAD7276048.1"/>
    </source>
</evidence>
<dbReference type="OrthoDB" id="4158657at2759"/>
<dbReference type="Pfam" id="PF25523">
    <property type="entry name" value="Ig_RIMBP2"/>
    <property type="match status" value="1"/>
</dbReference>
<gene>
    <name evidence="4" type="ORF">NMOB1V02_LOCUS3826</name>
</gene>
<dbReference type="InterPro" id="IPR036028">
    <property type="entry name" value="SH3-like_dom_sf"/>
</dbReference>
<feature type="compositionally biased region" description="Low complexity" evidence="2">
    <location>
        <begin position="255"/>
        <end position="265"/>
    </location>
</feature>
<dbReference type="GO" id="GO:0045202">
    <property type="term" value="C:synapse"/>
    <property type="evidence" value="ECO:0007669"/>
    <property type="project" value="GOC"/>
</dbReference>
<dbReference type="PANTHER" id="PTHR14234:SF19">
    <property type="entry name" value="RIM-BINDING PROTEIN, ISOFORM F"/>
    <property type="match status" value="1"/>
</dbReference>
<dbReference type="FunFam" id="2.60.40.10:FF:000072">
    <property type="entry name" value="RIMS-binding protein 2 isoform X1"/>
    <property type="match status" value="1"/>
</dbReference>
<dbReference type="Gene3D" id="2.60.40.10">
    <property type="entry name" value="Immunoglobulins"/>
    <property type="match status" value="1"/>
</dbReference>
<dbReference type="InterPro" id="IPR013783">
    <property type="entry name" value="Ig-like_fold"/>
</dbReference>
<reference evidence="4" key="1">
    <citation type="submission" date="2020-11" db="EMBL/GenBank/DDBJ databases">
        <authorList>
            <person name="Tran Van P."/>
        </authorList>
    </citation>
    <scope>NUCLEOTIDE SEQUENCE</scope>
</reference>
<dbReference type="InterPro" id="IPR057884">
    <property type="entry name" value="FN3_RIM-BP1/2/3"/>
</dbReference>
<name>A0A7R9GB72_9CRUS</name>
<keyword evidence="5" id="KW-1185">Reference proteome</keyword>